<dbReference type="InterPro" id="IPR050469">
    <property type="entry name" value="Diguanylate_Cyclase"/>
</dbReference>
<dbReference type="NCBIfam" id="TIGR00254">
    <property type="entry name" value="GGDEF"/>
    <property type="match status" value="1"/>
</dbReference>
<evidence type="ECO:0000256" key="3">
    <source>
        <dbReference type="SAM" id="Phobius"/>
    </source>
</evidence>
<dbReference type="CDD" id="cd06225">
    <property type="entry name" value="HAMP"/>
    <property type="match status" value="1"/>
</dbReference>
<dbReference type="SUPFAM" id="SSF158472">
    <property type="entry name" value="HAMP domain-like"/>
    <property type="match status" value="1"/>
</dbReference>
<dbReference type="Gene3D" id="6.10.340.10">
    <property type="match status" value="1"/>
</dbReference>
<dbReference type="PROSITE" id="PS51257">
    <property type="entry name" value="PROKAR_LIPOPROTEIN"/>
    <property type="match status" value="1"/>
</dbReference>
<feature type="domain" description="HAMP" evidence="4">
    <location>
        <begin position="186"/>
        <end position="239"/>
    </location>
</feature>
<dbReference type="Gene3D" id="3.30.70.270">
    <property type="match status" value="1"/>
</dbReference>
<protein>
    <recommendedName>
        <fullName evidence="1">diguanylate cyclase</fullName>
        <ecNumber evidence="1">2.7.7.65</ecNumber>
    </recommendedName>
</protein>
<reference evidence="6 7" key="1">
    <citation type="submission" date="2019-11" db="EMBL/GenBank/DDBJ databases">
        <authorList>
            <person name="Zheng R.K."/>
            <person name="Sun C.M."/>
        </authorList>
    </citation>
    <scope>NUCLEOTIDE SEQUENCE [LARGE SCALE GENOMIC DNA]</scope>
    <source>
        <strain evidence="6 7">SRB007</strain>
    </source>
</reference>
<evidence type="ECO:0000259" key="4">
    <source>
        <dbReference type="PROSITE" id="PS50885"/>
    </source>
</evidence>
<name>A0A6I6JQE4_9BACT</name>
<dbReference type="GO" id="GO:0043709">
    <property type="term" value="P:cell adhesion involved in single-species biofilm formation"/>
    <property type="evidence" value="ECO:0007669"/>
    <property type="project" value="TreeGrafter"/>
</dbReference>
<dbReference type="SMART" id="SM00304">
    <property type="entry name" value="HAMP"/>
    <property type="match status" value="1"/>
</dbReference>
<organism evidence="6 7">
    <name type="scientific">Pseudodesulfovibrio cashew</name>
    <dbReference type="NCBI Taxonomy" id="2678688"/>
    <lineage>
        <taxon>Bacteria</taxon>
        <taxon>Pseudomonadati</taxon>
        <taxon>Thermodesulfobacteriota</taxon>
        <taxon>Desulfovibrionia</taxon>
        <taxon>Desulfovibrionales</taxon>
        <taxon>Desulfovibrionaceae</taxon>
    </lineage>
</organism>
<dbReference type="PANTHER" id="PTHR45138:SF9">
    <property type="entry name" value="DIGUANYLATE CYCLASE DGCM-RELATED"/>
    <property type="match status" value="1"/>
</dbReference>
<dbReference type="CDD" id="cd01949">
    <property type="entry name" value="GGDEF"/>
    <property type="match status" value="1"/>
</dbReference>
<dbReference type="InterPro" id="IPR003660">
    <property type="entry name" value="HAMP_dom"/>
</dbReference>
<gene>
    <name evidence="6" type="ORF">GM415_06960</name>
</gene>
<evidence type="ECO:0000313" key="7">
    <source>
        <dbReference type="Proteomes" id="UP000428328"/>
    </source>
</evidence>
<feature type="domain" description="GGDEF" evidence="5">
    <location>
        <begin position="275"/>
        <end position="406"/>
    </location>
</feature>
<dbReference type="GO" id="GO:0007165">
    <property type="term" value="P:signal transduction"/>
    <property type="evidence" value="ECO:0007669"/>
    <property type="project" value="InterPro"/>
</dbReference>
<dbReference type="SMART" id="SM00267">
    <property type="entry name" value="GGDEF"/>
    <property type="match status" value="1"/>
</dbReference>
<evidence type="ECO:0000259" key="5">
    <source>
        <dbReference type="PROSITE" id="PS50887"/>
    </source>
</evidence>
<dbReference type="InterPro" id="IPR029787">
    <property type="entry name" value="Nucleotide_cyclase"/>
</dbReference>
<keyword evidence="3" id="KW-0812">Transmembrane</keyword>
<sequence>MQAKLTVVLVAIGLFSCCTVGFMAFYLVERDFQHAAQRQAFQGFVLDFKDYWTTYGGWKAARRAETFDSFVRRNHRKHLPRVPREGQPLGDRWLNPPFRYVVMDGKGMVIMGAGIYEEGAIAPDEVRQRAVPIEIGGQAVAWADRVGMASLSPQDVRYLGAVGESLVKGAGIAIGLSIILGLVFGRGLSRSVSKLTSAIRKMQESREEEHHVDIPSDDELGELADAFNAMSSELAVAHRELRQLSVRDPLTALYNRRHFDEQAAQLCRQADRYGSPLSLMIGDLDHFKQINDEFSHKMGDKVLRIVASIMTETTRESDVVARFGGEEFVVLFPNTSCPQAAVSCEHIRKSIEAYPWHELDPRLAVTMSMGVSGESCDGVNGLLSAADSLLYQAKRDGRNRVACPSDHA</sequence>
<dbReference type="EMBL" id="CP046400">
    <property type="protein sequence ID" value="QGY39874.1"/>
    <property type="molecule type" value="Genomic_DNA"/>
</dbReference>
<dbReference type="AlphaFoldDB" id="A0A6I6JQE4"/>
<dbReference type="KEGG" id="psel:GM415_06960"/>
<feature type="transmembrane region" description="Helical" evidence="3">
    <location>
        <begin position="6"/>
        <end position="28"/>
    </location>
</feature>
<proteinExistence type="predicted"/>
<keyword evidence="7" id="KW-1185">Reference proteome</keyword>
<dbReference type="GO" id="GO:0005886">
    <property type="term" value="C:plasma membrane"/>
    <property type="evidence" value="ECO:0007669"/>
    <property type="project" value="TreeGrafter"/>
</dbReference>
<dbReference type="InterPro" id="IPR043128">
    <property type="entry name" value="Rev_trsase/Diguanyl_cyclase"/>
</dbReference>
<dbReference type="Proteomes" id="UP000428328">
    <property type="component" value="Chromosome"/>
</dbReference>
<keyword evidence="3" id="KW-1133">Transmembrane helix</keyword>
<dbReference type="Pfam" id="PF00672">
    <property type="entry name" value="HAMP"/>
    <property type="match status" value="1"/>
</dbReference>
<dbReference type="Pfam" id="PF00990">
    <property type="entry name" value="GGDEF"/>
    <property type="match status" value="1"/>
</dbReference>
<dbReference type="EC" id="2.7.7.65" evidence="1"/>
<evidence type="ECO:0000256" key="2">
    <source>
        <dbReference type="ARBA" id="ARBA00034247"/>
    </source>
</evidence>
<dbReference type="FunFam" id="3.30.70.270:FF:000001">
    <property type="entry name" value="Diguanylate cyclase domain protein"/>
    <property type="match status" value="1"/>
</dbReference>
<dbReference type="GO" id="GO:1902201">
    <property type="term" value="P:negative regulation of bacterial-type flagellum-dependent cell motility"/>
    <property type="evidence" value="ECO:0007669"/>
    <property type="project" value="TreeGrafter"/>
</dbReference>
<dbReference type="PROSITE" id="PS50887">
    <property type="entry name" value="GGDEF"/>
    <property type="match status" value="1"/>
</dbReference>
<dbReference type="SUPFAM" id="SSF55073">
    <property type="entry name" value="Nucleotide cyclase"/>
    <property type="match status" value="1"/>
</dbReference>
<evidence type="ECO:0000256" key="1">
    <source>
        <dbReference type="ARBA" id="ARBA00012528"/>
    </source>
</evidence>
<dbReference type="PANTHER" id="PTHR45138">
    <property type="entry name" value="REGULATORY COMPONENTS OF SENSORY TRANSDUCTION SYSTEM"/>
    <property type="match status" value="1"/>
</dbReference>
<comment type="catalytic activity">
    <reaction evidence="2">
        <text>2 GTP = 3',3'-c-di-GMP + 2 diphosphate</text>
        <dbReference type="Rhea" id="RHEA:24898"/>
        <dbReference type="ChEBI" id="CHEBI:33019"/>
        <dbReference type="ChEBI" id="CHEBI:37565"/>
        <dbReference type="ChEBI" id="CHEBI:58805"/>
        <dbReference type="EC" id="2.7.7.65"/>
    </reaction>
</comment>
<evidence type="ECO:0000313" key="6">
    <source>
        <dbReference type="EMBL" id="QGY39874.1"/>
    </source>
</evidence>
<accession>A0A6I6JQE4</accession>
<dbReference type="PROSITE" id="PS50885">
    <property type="entry name" value="HAMP"/>
    <property type="match status" value="1"/>
</dbReference>
<dbReference type="InterPro" id="IPR000160">
    <property type="entry name" value="GGDEF_dom"/>
</dbReference>
<keyword evidence="3" id="KW-0472">Membrane</keyword>
<dbReference type="GO" id="GO:0052621">
    <property type="term" value="F:diguanylate cyclase activity"/>
    <property type="evidence" value="ECO:0007669"/>
    <property type="project" value="UniProtKB-EC"/>
</dbReference>